<proteinExistence type="predicted"/>
<dbReference type="EMBL" id="PNCJ01000049">
    <property type="protein sequence ID" value="TMP32250.1"/>
    <property type="molecule type" value="Genomic_DNA"/>
</dbReference>
<sequence>RIDPSGYISLNPFRGISRSLIKFATKIFGAELTNIAGNIASAFCGPAVAGCAAIWNYEFTRAMGGSSSQAFKAGAIAAVTAQAFRSIGEHFAAANVQNVDDVVFGGAQFGDYIDFGGNLLTKGQVVAQIVAHAWVGGIASVASGGKFGHGFVSAGVTKGAGGAFLPGGAGLSATQIAKGTVVSSIIGGTVS</sequence>
<evidence type="ECO:0000313" key="1">
    <source>
        <dbReference type="EMBL" id="TMP32250.1"/>
    </source>
</evidence>
<dbReference type="Proteomes" id="UP000306719">
    <property type="component" value="Unassembled WGS sequence"/>
</dbReference>
<dbReference type="AlphaFoldDB" id="A0A5S3WT06"/>
<gene>
    <name evidence="1" type="ORF">CWB98_21740</name>
</gene>
<comment type="caution">
    <text evidence="1">The sequence shown here is derived from an EMBL/GenBank/DDBJ whole genome shotgun (WGS) entry which is preliminary data.</text>
</comment>
<feature type="non-terminal residue" evidence="1">
    <location>
        <position position="191"/>
    </location>
</feature>
<name>A0A5S3WT06_9GAMM</name>
<reference evidence="2" key="2">
    <citation type="submission" date="2019-06" db="EMBL/GenBank/DDBJ databases">
        <title>Co-occurence of chitin degradation, pigmentation and bioactivity in marine Pseudoalteromonas.</title>
        <authorList>
            <person name="Sonnenschein E.C."/>
            <person name="Bech P.K."/>
        </authorList>
    </citation>
    <scope>NUCLEOTIDE SEQUENCE [LARGE SCALE GENOMIC DNA]</scope>
    <source>
        <strain evidence="2">S2599</strain>
    </source>
</reference>
<evidence type="ECO:0000313" key="2">
    <source>
        <dbReference type="Proteomes" id="UP000306719"/>
    </source>
</evidence>
<accession>A0A5S3WT06</accession>
<feature type="non-terminal residue" evidence="1">
    <location>
        <position position="1"/>
    </location>
</feature>
<reference evidence="1 2" key="1">
    <citation type="submission" date="2018-01" db="EMBL/GenBank/DDBJ databases">
        <authorList>
            <person name="Paulsen S."/>
            <person name="Gram L.K."/>
        </authorList>
    </citation>
    <scope>NUCLEOTIDE SEQUENCE [LARGE SCALE GENOMIC DNA]</scope>
    <source>
        <strain evidence="1 2">S2599</strain>
    </source>
</reference>
<protein>
    <submittedName>
        <fullName evidence="1">Uncharacterized protein</fullName>
    </submittedName>
</protein>
<organism evidence="1 2">
    <name type="scientific">Pseudoalteromonas rubra</name>
    <dbReference type="NCBI Taxonomy" id="43658"/>
    <lineage>
        <taxon>Bacteria</taxon>
        <taxon>Pseudomonadati</taxon>
        <taxon>Pseudomonadota</taxon>
        <taxon>Gammaproteobacteria</taxon>
        <taxon>Alteromonadales</taxon>
        <taxon>Pseudoalteromonadaceae</taxon>
        <taxon>Pseudoalteromonas</taxon>
    </lineage>
</organism>
<dbReference type="RefSeq" id="WP_212751155.1">
    <property type="nucleotide sequence ID" value="NZ_PNCJ01000049.1"/>
</dbReference>